<sequence length="76" mass="9473">MYQIEKRHQNCAGYKKVTAILNNENRKNQEIPEYTFSFDFRINIKRVRRIMRKHGIKADVRQKKRSRKKEQQRYYP</sequence>
<accession>A0A843R1E7</accession>
<evidence type="ECO:0000259" key="2">
    <source>
        <dbReference type="Pfam" id="PF13276"/>
    </source>
</evidence>
<gene>
    <name evidence="3" type="ORF">GC247_03340</name>
</gene>
<dbReference type="Pfam" id="PF13276">
    <property type="entry name" value="HTH_21"/>
    <property type="match status" value="1"/>
</dbReference>
<feature type="region of interest" description="Disordered" evidence="1">
    <location>
        <begin position="53"/>
        <end position="76"/>
    </location>
</feature>
<reference evidence="3 4" key="1">
    <citation type="submission" date="2019-10" db="EMBL/GenBank/DDBJ databases">
        <title>Genome Sequencing and assembly of Lactobacillus fermentum I2, a lactic acid bacteria.</title>
        <authorList>
            <person name="Lopes L.S."/>
            <person name="Persinoti G.F."/>
            <person name="Riano-Pachon D.M."/>
            <person name="Labate C.A."/>
        </authorList>
    </citation>
    <scope>NUCLEOTIDE SEQUENCE [LARGE SCALE GENOMIC DNA]</scope>
    <source>
        <strain evidence="3 4">I2</strain>
    </source>
</reference>
<dbReference type="AlphaFoldDB" id="A0A843R1E7"/>
<dbReference type="InterPro" id="IPR025948">
    <property type="entry name" value="HTH-like_dom"/>
</dbReference>
<feature type="domain" description="HTH-like" evidence="2">
    <location>
        <begin position="3"/>
        <end position="64"/>
    </location>
</feature>
<feature type="non-terminal residue" evidence="3">
    <location>
        <position position="76"/>
    </location>
</feature>
<comment type="caution">
    <text evidence="3">The sequence shown here is derived from an EMBL/GenBank/DDBJ whole genome shotgun (WGS) entry which is preliminary data.</text>
</comment>
<protein>
    <submittedName>
        <fullName evidence="3">IS3 family transposase</fullName>
    </submittedName>
</protein>
<evidence type="ECO:0000313" key="3">
    <source>
        <dbReference type="EMBL" id="MPQ34960.1"/>
    </source>
</evidence>
<organism evidence="3 4">
    <name type="scientific">Limosilactobacillus fermentum</name>
    <name type="common">Lactobacillus fermentum</name>
    <dbReference type="NCBI Taxonomy" id="1613"/>
    <lineage>
        <taxon>Bacteria</taxon>
        <taxon>Bacillati</taxon>
        <taxon>Bacillota</taxon>
        <taxon>Bacilli</taxon>
        <taxon>Lactobacillales</taxon>
        <taxon>Lactobacillaceae</taxon>
        <taxon>Limosilactobacillus</taxon>
    </lineage>
</organism>
<dbReference type="Proteomes" id="UP000466799">
    <property type="component" value="Unassembled WGS sequence"/>
</dbReference>
<evidence type="ECO:0000256" key="1">
    <source>
        <dbReference type="SAM" id="MobiDB-lite"/>
    </source>
</evidence>
<name>A0A843R1E7_LIMFE</name>
<dbReference type="EMBL" id="WHJL01000018">
    <property type="protein sequence ID" value="MPQ34960.1"/>
    <property type="molecule type" value="Genomic_DNA"/>
</dbReference>
<proteinExistence type="predicted"/>
<evidence type="ECO:0000313" key="4">
    <source>
        <dbReference type="Proteomes" id="UP000466799"/>
    </source>
</evidence>